<feature type="domain" description="CCHC-type" evidence="2">
    <location>
        <begin position="32"/>
        <end position="48"/>
    </location>
</feature>
<sequence>MIKRLRRFMKSKDKGRVKYEKRENQGSSSNYRCYGCGERGHLKAYCPNQKKDEEIKEKKFFKKKKAYIAWDDDNETIFDLSNSDEEANICLIADDDNARSQVISK</sequence>
<keyword evidence="1" id="KW-0862">Zinc</keyword>
<dbReference type="PROSITE" id="PS50158">
    <property type="entry name" value="ZF_CCHC"/>
    <property type="match status" value="1"/>
</dbReference>
<keyword evidence="1" id="KW-0479">Metal-binding</keyword>
<proteinExistence type="predicted"/>
<accession>A0A0S3TCY4</accession>
<dbReference type="InterPro" id="IPR001878">
    <property type="entry name" value="Znf_CCHC"/>
</dbReference>
<dbReference type="Proteomes" id="UP000291084">
    <property type="component" value="Chromosome 11"/>
</dbReference>
<protein>
    <recommendedName>
        <fullName evidence="2">CCHC-type domain-containing protein</fullName>
    </recommendedName>
</protein>
<keyword evidence="1" id="KW-0863">Zinc-finger</keyword>
<gene>
    <name evidence="3" type="primary">Vigan.11G262200</name>
    <name evidence="3" type="ORF">VIGAN_11262200</name>
</gene>
<dbReference type="GO" id="GO:0003676">
    <property type="term" value="F:nucleic acid binding"/>
    <property type="evidence" value="ECO:0007669"/>
    <property type="project" value="InterPro"/>
</dbReference>
<dbReference type="GO" id="GO:0008270">
    <property type="term" value="F:zinc ion binding"/>
    <property type="evidence" value="ECO:0007669"/>
    <property type="project" value="UniProtKB-KW"/>
</dbReference>
<reference evidence="3 4" key="1">
    <citation type="journal article" date="2015" name="Sci. Rep.">
        <title>The power of single molecule real-time sequencing technology in the de novo assembly of a eukaryotic genome.</title>
        <authorList>
            <person name="Sakai H."/>
            <person name="Naito K."/>
            <person name="Ogiso-Tanaka E."/>
            <person name="Takahashi Y."/>
            <person name="Iseki K."/>
            <person name="Muto C."/>
            <person name="Satou K."/>
            <person name="Teruya K."/>
            <person name="Shiroma A."/>
            <person name="Shimoji M."/>
            <person name="Hirano T."/>
            <person name="Itoh T."/>
            <person name="Kaga A."/>
            <person name="Tomooka N."/>
        </authorList>
    </citation>
    <scope>NUCLEOTIDE SEQUENCE [LARGE SCALE GENOMIC DNA]</scope>
    <source>
        <strain evidence="4">cv. Shumari</strain>
    </source>
</reference>
<evidence type="ECO:0000256" key="1">
    <source>
        <dbReference type="PROSITE-ProRule" id="PRU00047"/>
    </source>
</evidence>
<evidence type="ECO:0000313" key="4">
    <source>
        <dbReference type="Proteomes" id="UP000291084"/>
    </source>
</evidence>
<dbReference type="InterPro" id="IPR036875">
    <property type="entry name" value="Znf_CCHC_sf"/>
</dbReference>
<keyword evidence="4" id="KW-1185">Reference proteome</keyword>
<dbReference type="Gene3D" id="4.10.60.10">
    <property type="entry name" value="Zinc finger, CCHC-type"/>
    <property type="match status" value="1"/>
</dbReference>
<dbReference type="EMBL" id="AP015044">
    <property type="protein sequence ID" value="BAU03019.1"/>
    <property type="molecule type" value="Genomic_DNA"/>
</dbReference>
<dbReference type="SUPFAM" id="SSF57756">
    <property type="entry name" value="Retrovirus zinc finger-like domains"/>
    <property type="match status" value="1"/>
</dbReference>
<organism evidence="3 4">
    <name type="scientific">Vigna angularis var. angularis</name>
    <dbReference type="NCBI Taxonomy" id="157739"/>
    <lineage>
        <taxon>Eukaryota</taxon>
        <taxon>Viridiplantae</taxon>
        <taxon>Streptophyta</taxon>
        <taxon>Embryophyta</taxon>
        <taxon>Tracheophyta</taxon>
        <taxon>Spermatophyta</taxon>
        <taxon>Magnoliopsida</taxon>
        <taxon>eudicotyledons</taxon>
        <taxon>Gunneridae</taxon>
        <taxon>Pentapetalae</taxon>
        <taxon>rosids</taxon>
        <taxon>fabids</taxon>
        <taxon>Fabales</taxon>
        <taxon>Fabaceae</taxon>
        <taxon>Papilionoideae</taxon>
        <taxon>50 kb inversion clade</taxon>
        <taxon>NPAAA clade</taxon>
        <taxon>indigoferoid/millettioid clade</taxon>
        <taxon>Phaseoleae</taxon>
        <taxon>Vigna</taxon>
    </lineage>
</organism>
<dbReference type="SMART" id="SM00343">
    <property type="entry name" value="ZnF_C2HC"/>
    <property type="match status" value="1"/>
</dbReference>
<evidence type="ECO:0000259" key="2">
    <source>
        <dbReference type="PROSITE" id="PS50158"/>
    </source>
</evidence>
<evidence type="ECO:0000313" key="3">
    <source>
        <dbReference type="EMBL" id="BAU03019.1"/>
    </source>
</evidence>
<dbReference type="AlphaFoldDB" id="A0A0S3TCY4"/>
<name>A0A0S3TCY4_PHAAN</name>